<evidence type="ECO:0000313" key="2">
    <source>
        <dbReference type="Proteomes" id="UP000245884"/>
    </source>
</evidence>
<evidence type="ECO:0000313" key="1">
    <source>
        <dbReference type="EMBL" id="PWN24781.1"/>
    </source>
</evidence>
<organism evidence="1 2">
    <name type="scientific">Jaminaea rosea</name>
    <dbReference type="NCBI Taxonomy" id="1569628"/>
    <lineage>
        <taxon>Eukaryota</taxon>
        <taxon>Fungi</taxon>
        <taxon>Dikarya</taxon>
        <taxon>Basidiomycota</taxon>
        <taxon>Ustilaginomycotina</taxon>
        <taxon>Exobasidiomycetes</taxon>
        <taxon>Microstromatales</taxon>
        <taxon>Microstromatales incertae sedis</taxon>
        <taxon>Jaminaea</taxon>
    </lineage>
</organism>
<accession>A0A316UK86</accession>
<gene>
    <name evidence="1" type="ORF">BDZ90DRAFT_262996</name>
</gene>
<reference evidence="1 2" key="1">
    <citation type="journal article" date="2018" name="Mol. Biol. Evol.">
        <title>Broad Genomic Sampling Reveals a Smut Pathogenic Ancestry of the Fungal Clade Ustilaginomycotina.</title>
        <authorList>
            <person name="Kijpornyongpan T."/>
            <person name="Mondo S.J."/>
            <person name="Barry K."/>
            <person name="Sandor L."/>
            <person name="Lee J."/>
            <person name="Lipzen A."/>
            <person name="Pangilinan J."/>
            <person name="LaButti K."/>
            <person name="Hainaut M."/>
            <person name="Henrissat B."/>
            <person name="Grigoriev I.V."/>
            <person name="Spatafora J.W."/>
            <person name="Aime M.C."/>
        </authorList>
    </citation>
    <scope>NUCLEOTIDE SEQUENCE [LARGE SCALE GENOMIC DNA]</scope>
    <source>
        <strain evidence="1 2">MCA 5214</strain>
    </source>
</reference>
<dbReference type="GeneID" id="37030384"/>
<dbReference type="RefSeq" id="XP_025359393.1">
    <property type="nucleotide sequence ID" value="XM_025508561.1"/>
</dbReference>
<name>A0A316UK86_9BASI</name>
<proteinExistence type="predicted"/>
<dbReference type="AlphaFoldDB" id="A0A316UK86"/>
<protein>
    <submittedName>
        <fullName evidence="1">Uncharacterized protein</fullName>
    </submittedName>
</protein>
<keyword evidence="2" id="KW-1185">Reference proteome</keyword>
<dbReference type="EMBL" id="KZ819679">
    <property type="protein sequence ID" value="PWN24781.1"/>
    <property type="molecule type" value="Genomic_DNA"/>
</dbReference>
<dbReference type="Proteomes" id="UP000245884">
    <property type="component" value="Unassembled WGS sequence"/>
</dbReference>
<sequence>MAALTTVVSADKVKLGWCYTTADCSNGEFFKVEGQRNIKTTDISKSIRDCKSFLAQPDPMAEVFACQGGCDKDCNSAAFGKCLYLNPGSSANARYNCIKRW</sequence>